<sequence>MTKVPGGAEPAEPGDPDAGTEVPEQKIDAAKLPEGFPKEVAMVSNGKVLSIGAQEGGCGKASLELKEQSADKVVVNVVETEPGGNVACTMDIRYPTLTIELAEPLGDRTVVLEHEQRKQ</sequence>
<evidence type="ECO:0000313" key="2">
    <source>
        <dbReference type="EMBL" id="AXB43816.1"/>
    </source>
</evidence>
<protein>
    <submittedName>
        <fullName evidence="2">Uncharacterized protein</fullName>
    </submittedName>
</protein>
<proteinExistence type="predicted"/>
<feature type="region of interest" description="Disordered" evidence="1">
    <location>
        <begin position="1"/>
        <end position="23"/>
    </location>
</feature>
<evidence type="ECO:0000313" key="3">
    <source>
        <dbReference type="Proteomes" id="UP000250434"/>
    </source>
</evidence>
<organism evidence="2 3">
    <name type="scientific">Amycolatopsis albispora</name>
    <dbReference type="NCBI Taxonomy" id="1804986"/>
    <lineage>
        <taxon>Bacteria</taxon>
        <taxon>Bacillati</taxon>
        <taxon>Actinomycetota</taxon>
        <taxon>Actinomycetes</taxon>
        <taxon>Pseudonocardiales</taxon>
        <taxon>Pseudonocardiaceae</taxon>
        <taxon>Amycolatopsis</taxon>
    </lineage>
</organism>
<dbReference type="AlphaFoldDB" id="A0A344L6Z2"/>
<name>A0A344L6Z2_9PSEU</name>
<dbReference type="KEGG" id="aab:A4R43_15860"/>
<dbReference type="RefSeq" id="WP_236809052.1">
    <property type="nucleotide sequence ID" value="NZ_CP015163.1"/>
</dbReference>
<reference evidence="2 3" key="1">
    <citation type="submission" date="2016-04" db="EMBL/GenBank/DDBJ databases">
        <title>Complete genome sequence and analysis of deep-sea sediment isolate, Amycolatopsis sp. WP1.</title>
        <authorList>
            <person name="Wang H."/>
            <person name="Chen S."/>
            <person name="Wu Q."/>
        </authorList>
    </citation>
    <scope>NUCLEOTIDE SEQUENCE [LARGE SCALE GENOMIC DNA]</scope>
    <source>
        <strain evidence="2 3">WP1</strain>
    </source>
</reference>
<accession>A0A344L6Z2</accession>
<evidence type="ECO:0000256" key="1">
    <source>
        <dbReference type="SAM" id="MobiDB-lite"/>
    </source>
</evidence>
<dbReference type="Proteomes" id="UP000250434">
    <property type="component" value="Chromosome"/>
</dbReference>
<dbReference type="EMBL" id="CP015163">
    <property type="protein sequence ID" value="AXB43816.1"/>
    <property type="molecule type" value="Genomic_DNA"/>
</dbReference>
<keyword evidence="3" id="KW-1185">Reference proteome</keyword>
<gene>
    <name evidence="2" type="ORF">A4R43_15860</name>
</gene>
<feature type="compositionally biased region" description="Low complexity" evidence="1">
    <location>
        <begin position="1"/>
        <end position="19"/>
    </location>
</feature>